<dbReference type="AlphaFoldDB" id="A0A2X2Y8L3"/>
<dbReference type="Proteomes" id="UP000249986">
    <property type="component" value="Unassembled WGS sequence"/>
</dbReference>
<gene>
    <name evidence="1" type="ORF">NCTC10719_01060</name>
</gene>
<accession>A0A2X2Y8L3</accession>
<protein>
    <submittedName>
        <fullName evidence="1">Peptidase</fullName>
    </submittedName>
</protein>
<name>A0A2X2Y8L3_CLOPF</name>
<dbReference type="RefSeq" id="WP_278286191.1">
    <property type="nucleotide sequence ID" value="NZ_UAWG01000004.1"/>
</dbReference>
<organism evidence="1 2">
    <name type="scientific">Clostridium perfringens</name>
    <dbReference type="NCBI Taxonomy" id="1502"/>
    <lineage>
        <taxon>Bacteria</taxon>
        <taxon>Bacillati</taxon>
        <taxon>Bacillota</taxon>
        <taxon>Clostridia</taxon>
        <taxon>Eubacteriales</taxon>
        <taxon>Clostridiaceae</taxon>
        <taxon>Clostridium</taxon>
    </lineage>
</organism>
<dbReference type="EMBL" id="UAWG01000004">
    <property type="protein sequence ID" value="SQB59293.1"/>
    <property type="molecule type" value="Genomic_DNA"/>
</dbReference>
<evidence type="ECO:0000313" key="2">
    <source>
        <dbReference type="Proteomes" id="UP000249986"/>
    </source>
</evidence>
<sequence length="42" mass="4997">MEKTIQNSPSDRVSENYLMFHMENSKEPVDPQKYLKDIPVKE</sequence>
<proteinExistence type="predicted"/>
<evidence type="ECO:0000313" key="1">
    <source>
        <dbReference type="EMBL" id="SQB59293.1"/>
    </source>
</evidence>
<reference evidence="1 2" key="1">
    <citation type="submission" date="2018-06" db="EMBL/GenBank/DDBJ databases">
        <authorList>
            <consortium name="Pathogen Informatics"/>
            <person name="Doyle S."/>
        </authorList>
    </citation>
    <scope>NUCLEOTIDE SEQUENCE [LARGE SCALE GENOMIC DNA]</scope>
    <source>
        <strain evidence="1 2">NCTC10719</strain>
    </source>
</reference>